<evidence type="ECO:0000313" key="2">
    <source>
        <dbReference type="RefSeq" id="XP_075111765.1"/>
    </source>
</evidence>
<accession>A0AC58UQJ5</accession>
<evidence type="ECO:0000313" key="1">
    <source>
        <dbReference type="Proteomes" id="UP000790787"/>
    </source>
</evidence>
<reference evidence="2" key="2">
    <citation type="submission" date="2025-08" db="UniProtKB">
        <authorList>
            <consortium name="RefSeq"/>
        </authorList>
    </citation>
    <scope>IDENTIFICATION</scope>
    <source>
        <tissue evidence="2">Leaf</tissue>
    </source>
</reference>
<keyword evidence="1" id="KW-1185">Reference proteome</keyword>
<organism evidence="1 2">
    <name type="scientific">Nicotiana tabacum</name>
    <name type="common">Common tobacco</name>
    <dbReference type="NCBI Taxonomy" id="4097"/>
    <lineage>
        <taxon>Eukaryota</taxon>
        <taxon>Viridiplantae</taxon>
        <taxon>Streptophyta</taxon>
        <taxon>Embryophyta</taxon>
        <taxon>Tracheophyta</taxon>
        <taxon>Spermatophyta</taxon>
        <taxon>Magnoliopsida</taxon>
        <taxon>eudicotyledons</taxon>
        <taxon>Gunneridae</taxon>
        <taxon>Pentapetalae</taxon>
        <taxon>asterids</taxon>
        <taxon>lamiids</taxon>
        <taxon>Solanales</taxon>
        <taxon>Solanaceae</taxon>
        <taxon>Nicotianoideae</taxon>
        <taxon>Nicotianeae</taxon>
        <taxon>Nicotiana</taxon>
    </lineage>
</organism>
<protein>
    <submittedName>
        <fullName evidence="2">Uncharacterized protein LOC142181951</fullName>
    </submittedName>
</protein>
<name>A0AC58UQJ5_TOBAC</name>
<sequence length="109" mass="12365">MWTVAVDYIRETTREVLGVSKGYSGGHRGNWWCNDVVQGKVEAKKAAYLKLVEITDEDQRKVNRERYKEARKEAKLAVTEAKTAAFGRLYEELGGKGGDKKLFQLAKAR</sequence>
<dbReference type="Proteomes" id="UP000790787">
    <property type="component" value="Chromosome 6"/>
</dbReference>
<proteinExistence type="predicted"/>
<gene>
    <name evidence="2" type="primary">LOC142181951</name>
</gene>
<reference evidence="1" key="1">
    <citation type="journal article" date="2014" name="Nat. Commun.">
        <title>The tobacco genome sequence and its comparison with those of tomato and potato.</title>
        <authorList>
            <person name="Sierro N."/>
            <person name="Battey J.N."/>
            <person name="Ouadi S."/>
            <person name="Bakaher N."/>
            <person name="Bovet L."/>
            <person name="Willig A."/>
            <person name="Goepfert S."/>
            <person name="Peitsch M.C."/>
            <person name="Ivanov N.V."/>
        </authorList>
    </citation>
    <scope>NUCLEOTIDE SEQUENCE [LARGE SCALE GENOMIC DNA]</scope>
</reference>
<dbReference type="RefSeq" id="XP_075111765.1">
    <property type="nucleotide sequence ID" value="XM_075255664.1"/>
</dbReference>